<evidence type="ECO:0000256" key="2">
    <source>
        <dbReference type="SAM" id="Phobius"/>
    </source>
</evidence>
<keyword evidence="2" id="KW-0812">Transmembrane</keyword>
<dbReference type="Gene3D" id="1.25.40.10">
    <property type="entry name" value="Tetratricopeptide repeat domain"/>
    <property type="match status" value="2"/>
</dbReference>
<dbReference type="InterPro" id="IPR011990">
    <property type="entry name" value="TPR-like_helical_dom_sf"/>
</dbReference>
<dbReference type="EMBL" id="QMEY01000004">
    <property type="protein sequence ID" value="RBQ19694.1"/>
    <property type="molecule type" value="Genomic_DNA"/>
</dbReference>
<feature type="region of interest" description="Disordered" evidence="1">
    <location>
        <begin position="60"/>
        <end position="79"/>
    </location>
</feature>
<gene>
    <name evidence="3" type="ORF">DP939_13275</name>
</gene>
<dbReference type="Gene3D" id="3.40.50.300">
    <property type="entry name" value="P-loop containing nucleotide triphosphate hydrolases"/>
    <property type="match status" value="1"/>
</dbReference>
<name>A0A366M276_9ACTN</name>
<dbReference type="PRINTS" id="PR00364">
    <property type="entry name" value="DISEASERSIST"/>
</dbReference>
<accession>A0A366M276</accession>
<dbReference type="InterPro" id="IPR019734">
    <property type="entry name" value="TPR_rpt"/>
</dbReference>
<dbReference type="Proteomes" id="UP000253303">
    <property type="component" value="Unassembled WGS sequence"/>
</dbReference>
<dbReference type="SUPFAM" id="SSF52540">
    <property type="entry name" value="P-loop containing nucleoside triphosphate hydrolases"/>
    <property type="match status" value="1"/>
</dbReference>
<proteinExistence type="predicted"/>
<reference evidence="3 4" key="1">
    <citation type="submission" date="2018-06" db="EMBL/GenBank/DDBJ databases">
        <title>Sphaerisporangium craniellae sp. nov., isolated from a marine sponge in the South China Sea.</title>
        <authorList>
            <person name="Li L."/>
        </authorList>
    </citation>
    <scope>NUCLEOTIDE SEQUENCE [LARGE SCALE GENOMIC DNA]</scope>
    <source>
        <strain evidence="3 4">LHW63015</strain>
    </source>
</reference>
<keyword evidence="2" id="KW-1133">Transmembrane helix</keyword>
<feature type="compositionally biased region" description="Pro residues" evidence="1">
    <location>
        <begin position="70"/>
        <end position="79"/>
    </location>
</feature>
<protein>
    <submittedName>
        <fullName evidence="3">Uncharacterized protein</fullName>
    </submittedName>
</protein>
<dbReference type="InterPro" id="IPR027417">
    <property type="entry name" value="P-loop_NTPase"/>
</dbReference>
<dbReference type="SMART" id="SM00028">
    <property type="entry name" value="TPR"/>
    <property type="match status" value="2"/>
</dbReference>
<comment type="caution">
    <text evidence="3">The sequence shown here is derived from an EMBL/GenBank/DDBJ whole genome shotgun (WGS) entry which is preliminary data.</text>
</comment>
<organism evidence="3 4">
    <name type="scientific">Spongiactinospora rosea</name>
    <dbReference type="NCBI Taxonomy" id="2248750"/>
    <lineage>
        <taxon>Bacteria</taxon>
        <taxon>Bacillati</taxon>
        <taxon>Actinomycetota</taxon>
        <taxon>Actinomycetes</taxon>
        <taxon>Streptosporangiales</taxon>
        <taxon>Streptosporangiaceae</taxon>
        <taxon>Spongiactinospora</taxon>
    </lineage>
</organism>
<feature type="transmembrane region" description="Helical" evidence="2">
    <location>
        <begin position="30"/>
        <end position="52"/>
    </location>
</feature>
<keyword evidence="2" id="KW-0472">Membrane</keyword>
<dbReference type="PANTHER" id="PTHR47691">
    <property type="entry name" value="REGULATOR-RELATED"/>
    <property type="match status" value="1"/>
</dbReference>
<dbReference type="SUPFAM" id="SSF48452">
    <property type="entry name" value="TPR-like"/>
    <property type="match status" value="2"/>
</dbReference>
<dbReference type="GO" id="GO:0043531">
    <property type="term" value="F:ADP binding"/>
    <property type="evidence" value="ECO:0007669"/>
    <property type="project" value="InterPro"/>
</dbReference>
<dbReference type="PANTHER" id="PTHR47691:SF3">
    <property type="entry name" value="HTH-TYPE TRANSCRIPTIONAL REGULATOR RV0890C-RELATED"/>
    <property type="match status" value="1"/>
</dbReference>
<sequence length="842" mass="91245">MRVAAPAAAGVAAAGASILATSPDVFELPILARVAVTVVAGLLVGLLAWGNARLPGGVEKTREPEIGPSWRPPDQWPPPSAHFTGRGESLAELRGVFAERFDGRGHTAGPEATSALVVSVYGRAGVGKSALTAMFGNEIGDWFPDGRLYADLRGVDAPIDPKEVLTGFLRALGVRLATDPGGTDELRQLWLTWTRGRRILIGLDNADDADQVLPLLPAEPGCAVIVTSRRPLYLLNTYDKRLDVFSEAMGVELLASLAGGERVAADLASAQAIVGLCDRLPLAISICGGRLATRENWTLAELAGRLADERRRLDQLELAPNKGVRASLQLSYADCTDDQKRLLRLLSQVAAPDVPDRVAGELLAIQPIQGADHLEALMDAQLAECSGTDAARQLRYRLHELVRLFAHDIAVAEEAEEGRRAAIERVLAGYRHHAQRAAMARWPQDWSPAGRHPGGAAGGQVQAAEWLNVERLSLVAMVHQAKNLGLWEPAFGVGRAFCSLCHSLRAYWSDWRAVADIVCEAAEHLDDPRSLGVALLERSAVTGGLGLRREALADAERALEIFTQGGHTWWAARAMRAVGMTLSSEGNMDRGETFLVEAIAAFRAEGDRWWSARSQRNLAELRLRQSRLDEAAVLLESALNVFEEDGNRYSEAQTLRVYGEVLSAQARSRSSGGDPAGAGGAFIRAGLTLHRAAEMFRARGEQWEVARCLRAAGEVGNPGREHGLLELEQVRKAADILSSLGDTWGEARTLVSAGRAHARLGRYADAENALNAALHAFHELGDRWWAAQSQYYLGRVRLDARRAGDAEAPLRQAYDDFATLGDQAAMRRVREYLSVADPRDPR</sequence>
<dbReference type="AlphaFoldDB" id="A0A366M276"/>
<keyword evidence="4" id="KW-1185">Reference proteome</keyword>
<evidence type="ECO:0000256" key="1">
    <source>
        <dbReference type="SAM" id="MobiDB-lite"/>
    </source>
</evidence>
<evidence type="ECO:0000313" key="3">
    <source>
        <dbReference type="EMBL" id="RBQ19694.1"/>
    </source>
</evidence>
<evidence type="ECO:0000313" key="4">
    <source>
        <dbReference type="Proteomes" id="UP000253303"/>
    </source>
</evidence>